<sequence length="199" mass="23371">MIFEFFVFFGVWWWLLIGAVIFIDIMFLEHDNGVGATISLIVFGALMFFFGSWNPFPWMAANPLWTIGTVLGYFVSGGVWSIVKWYFHCLNVRDKYNEVKEAFFEEHNITSGKVSSQLKSQWEERLRYNGFRDKSIAPRAIKHKATILMWMTHWPFSAVWTILNDPIRRVFMSIYAHLTGTLQKISDRLFANTEVEFDD</sequence>
<organism evidence="2">
    <name type="scientific">marine sediment metagenome</name>
    <dbReference type="NCBI Taxonomy" id="412755"/>
    <lineage>
        <taxon>unclassified sequences</taxon>
        <taxon>metagenomes</taxon>
        <taxon>ecological metagenomes</taxon>
    </lineage>
</organism>
<feature type="transmembrane region" description="Helical" evidence="1">
    <location>
        <begin position="34"/>
        <end position="53"/>
    </location>
</feature>
<feature type="transmembrane region" description="Helical" evidence="1">
    <location>
        <begin position="6"/>
        <end position="27"/>
    </location>
</feature>
<reference evidence="2" key="1">
    <citation type="journal article" date="2015" name="Nature">
        <title>Complex archaea that bridge the gap between prokaryotes and eukaryotes.</title>
        <authorList>
            <person name="Spang A."/>
            <person name="Saw J.H."/>
            <person name="Jorgensen S.L."/>
            <person name="Zaremba-Niedzwiedzka K."/>
            <person name="Martijn J."/>
            <person name="Lind A.E."/>
            <person name="van Eijk R."/>
            <person name="Schleper C."/>
            <person name="Guy L."/>
            <person name="Ettema T.J."/>
        </authorList>
    </citation>
    <scope>NUCLEOTIDE SEQUENCE</scope>
</reference>
<feature type="transmembrane region" description="Helical" evidence="1">
    <location>
        <begin position="65"/>
        <end position="87"/>
    </location>
</feature>
<protein>
    <submittedName>
        <fullName evidence="2">Uncharacterized protein</fullName>
    </submittedName>
</protein>
<keyword evidence="1" id="KW-1133">Transmembrane helix</keyword>
<proteinExistence type="predicted"/>
<name>A0A0F9QRG0_9ZZZZ</name>
<dbReference type="AlphaFoldDB" id="A0A0F9QRG0"/>
<comment type="caution">
    <text evidence="2">The sequence shown here is derived from an EMBL/GenBank/DDBJ whole genome shotgun (WGS) entry which is preliminary data.</text>
</comment>
<gene>
    <name evidence="2" type="ORF">LCGC14_0669390</name>
</gene>
<evidence type="ECO:0000256" key="1">
    <source>
        <dbReference type="SAM" id="Phobius"/>
    </source>
</evidence>
<keyword evidence="1" id="KW-0472">Membrane</keyword>
<accession>A0A0F9QRG0</accession>
<dbReference type="EMBL" id="LAZR01001311">
    <property type="protein sequence ID" value="KKN46810.1"/>
    <property type="molecule type" value="Genomic_DNA"/>
</dbReference>
<keyword evidence="1" id="KW-0812">Transmembrane</keyword>
<evidence type="ECO:0000313" key="2">
    <source>
        <dbReference type="EMBL" id="KKN46810.1"/>
    </source>
</evidence>